<sequence length="555" mass="63541">MGSWHTNQVIYQIYPKSFQDSNNDGIGDLKGIIERIPYLKSLGVTTIWLNPIYVSPQVDNGYDVSNYYTIDDKLGSMADMEVLIQRLHEQGMYLIMDFVMNHTSDQHPWFKDAVQNPKGLYRDYYLWANSKDGGYPNNWGSFFGGSVWSRDPGKTKQYYFHLFDSHMPDLNWNNPEVRNSMLEIAKYWVNKGIDGLRLDAFIHIDKADFDQNVPNGSDEPVVAEEFYAHLPKVQPYLKQFCSQLRAIKPDLFIIGEAASASPELLAEYSRPTNGECDAVITFRSLVDKIPQPDSELPLTYQPKQLDVEGMKQQLATIEAKLAGISLPVLYWSNHDMARLASRYASKCYRLQSLKCLATMLYLQRGIPIIYYGEEIGMDNLKLDQPIDFNDLTVTDFYGKAMQQGYTHSEVMQMLNQTHKIPARGSMRWNQQQNNAGFSEHTPWLSGKTHLVDVATEEDDADSLLNFYRSLIKIKRTELFTSGTEIIKNTPQGIYQFVRRLGKSAVVVTCNLTDQSIEIPMIKNTSTRFAEGKIRMLEDTVSYGPWAFTIKDILED</sequence>
<organism evidence="5 6">
    <name type="scientific">Lactiplantibacillus pentosus</name>
    <name type="common">Lactobacillus pentosus</name>
    <dbReference type="NCBI Taxonomy" id="1589"/>
    <lineage>
        <taxon>Bacteria</taxon>
        <taxon>Bacillati</taxon>
        <taxon>Bacillota</taxon>
        <taxon>Bacilli</taxon>
        <taxon>Lactobacillales</taxon>
        <taxon>Lactobacillaceae</taxon>
        <taxon>Lactiplantibacillus</taxon>
    </lineage>
</organism>
<dbReference type="SMART" id="SM00642">
    <property type="entry name" value="Aamy"/>
    <property type="match status" value="1"/>
</dbReference>
<accession>A0AAW8WAG2</accession>
<dbReference type="Gene3D" id="3.90.400.10">
    <property type="entry name" value="Oligo-1,6-glucosidase, Domain 2"/>
    <property type="match status" value="1"/>
</dbReference>
<keyword evidence="3" id="KW-0326">Glycosidase</keyword>
<dbReference type="FunFam" id="3.90.400.10:FF:000002">
    <property type="entry name" value="Sucrose isomerase"/>
    <property type="match status" value="1"/>
</dbReference>
<gene>
    <name evidence="5" type="ORF">RI555_00870</name>
</gene>
<dbReference type="SUPFAM" id="SSF51445">
    <property type="entry name" value="(Trans)glycosidases"/>
    <property type="match status" value="1"/>
</dbReference>
<comment type="similarity">
    <text evidence="1">Belongs to the glycosyl hydrolase 13 family.</text>
</comment>
<dbReference type="InterPro" id="IPR006047">
    <property type="entry name" value="GH13_cat_dom"/>
</dbReference>
<dbReference type="GO" id="GO:0009313">
    <property type="term" value="P:oligosaccharide catabolic process"/>
    <property type="evidence" value="ECO:0007669"/>
    <property type="project" value="TreeGrafter"/>
</dbReference>
<evidence type="ECO:0000259" key="4">
    <source>
        <dbReference type="SMART" id="SM00642"/>
    </source>
</evidence>
<reference evidence="5" key="1">
    <citation type="submission" date="2023-08" db="EMBL/GenBank/DDBJ databases">
        <authorList>
            <person name="Page C.A."/>
            <person name="Perez-Diaz I.M."/>
        </authorList>
    </citation>
    <scope>NUCLEOTIDE SEQUENCE</scope>
    <source>
        <strain evidence="5">1.8.9</strain>
    </source>
</reference>
<dbReference type="Gene3D" id="3.20.20.80">
    <property type="entry name" value="Glycosidases"/>
    <property type="match status" value="1"/>
</dbReference>
<evidence type="ECO:0000313" key="5">
    <source>
        <dbReference type="EMBL" id="MDT7037566.1"/>
    </source>
</evidence>
<dbReference type="RefSeq" id="WP_101872644.1">
    <property type="nucleotide sequence ID" value="NZ_CP016491.1"/>
</dbReference>
<dbReference type="InterPro" id="IPR045857">
    <property type="entry name" value="O16G_dom_2"/>
</dbReference>
<dbReference type="InterPro" id="IPR017853">
    <property type="entry name" value="GH"/>
</dbReference>
<dbReference type="CDD" id="cd11333">
    <property type="entry name" value="AmyAc_SI_OligoGlu_DGase"/>
    <property type="match status" value="1"/>
</dbReference>
<comment type="caution">
    <text evidence="5">The sequence shown here is derived from an EMBL/GenBank/DDBJ whole genome shotgun (WGS) entry which is preliminary data.</text>
</comment>
<evidence type="ECO:0000256" key="3">
    <source>
        <dbReference type="ARBA" id="ARBA00023295"/>
    </source>
</evidence>
<dbReference type="GO" id="GO:0004556">
    <property type="term" value="F:alpha-amylase activity"/>
    <property type="evidence" value="ECO:0007669"/>
    <property type="project" value="TreeGrafter"/>
</dbReference>
<name>A0AAW8WAG2_LACPE</name>
<dbReference type="PANTHER" id="PTHR10357:SF179">
    <property type="entry name" value="NEUTRAL AND BASIC AMINO ACID TRANSPORT PROTEIN RBAT"/>
    <property type="match status" value="1"/>
</dbReference>
<dbReference type="KEGG" id="lpg:BB562_00760"/>
<proteinExistence type="inferred from homology"/>
<evidence type="ECO:0000256" key="2">
    <source>
        <dbReference type="ARBA" id="ARBA00022801"/>
    </source>
</evidence>
<dbReference type="AlphaFoldDB" id="A0AAW8WAG2"/>
<dbReference type="EMBL" id="JAVLAO010000001">
    <property type="protein sequence ID" value="MDT7037566.1"/>
    <property type="molecule type" value="Genomic_DNA"/>
</dbReference>
<evidence type="ECO:0000313" key="6">
    <source>
        <dbReference type="Proteomes" id="UP001263852"/>
    </source>
</evidence>
<feature type="domain" description="Glycosyl hydrolase family 13 catalytic" evidence="4">
    <location>
        <begin position="12"/>
        <end position="423"/>
    </location>
</feature>
<dbReference type="Proteomes" id="UP001263852">
    <property type="component" value="Unassembled WGS sequence"/>
</dbReference>
<protein>
    <submittedName>
        <fullName evidence="5">Alpha-glucosidase</fullName>
    </submittedName>
</protein>
<evidence type="ECO:0000256" key="1">
    <source>
        <dbReference type="ARBA" id="ARBA00008061"/>
    </source>
</evidence>
<keyword evidence="2" id="KW-0378">Hydrolase</keyword>
<dbReference type="PANTHER" id="PTHR10357">
    <property type="entry name" value="ALPHA-AMYLASE FAMILY MEMBER"/>
    <property type="match status" value="1"/>
</dbReference>
<dbReference type="Pfam" id="PF00128">
    <property type="entry name" value="Alpha-amylase"/>
    <property type="match status" value="1"/>
</dbReference>